<comment type="caution">
    <text evidence="1">The sequence shown here is derived from an EMBL/GenBank/DDBJ whole genome shotgun (WGS) entry which is preliminary data.</text>
</comment>
<accession>A0A365QYI2</accession>
<keyword evidence="2" id="KW-1185">Reference proteome</keyword>
<name>A0A365QYI2_9BURK</name>
<dbReference type="Proteomes" id="UP000252458">
    <property type="component" value="Unassembled WGS sequence"/>
</dbReference>
<gene>
    <name evidence="1" type="ORF">DPV79_09970</name>
</gene>
<dbReference type="AlphaFoldDB" id="A0A365QYI2"/>
<proteinExistence type="predicted"/>
<organism evidence="1 2">
    <name type="scientific">Burkholderia reimsis</name>
    <dbReference type="NCBI Taxonomy" id="2234132"/>
    <lineage>
        <taxon>Bacteria</taxon>
        <taxon>Pseudomonadati</taxon>
        <taxon>Pseudomonadota</taxon>
        <taxon>Betaproteobacteria</taxon>
        <taxon>Burkholderiales</taxon>
        <taxon>Burkholderiaceae</taxon>
        <taxon>Burkholderia</taxon>
    </lineage>
</organism>
<reference evidence="1 2" key="1">
    <citation type="submission" date="2018-06" db="EMBL/GenBank/DDBJ databases">
        <title>Draft genome sequence of Burkholderia reimsis strain BE51 isolated from a French agricultural soil.</title>
        <authorList>
            <person name="Esmaeel Q."/>
        </authorList>
    </citation>
    <scope>NUCLEOTIDE SEQUENCE [LARGE SCALE GENOMIC DNA]</scope>
    <source>
        <strain evidence="1 2">BE51</strain>
    </source>
</reference>
<protein>
    <submittedName>
        <fullName evidence="1">Uncharacterized protein</fullName>
    </submittedName>
</protein>
<dbReference type="EMBL" id="QMFZ01000006">
    <property type="protein sequence ID" value="RBB40823.1"/>
    <property type="molecule type" value="Genomic_DNA"/>
</dbReference>
<sequence>MATGGRRCRPRSLPVACYQLMVTGNRQPATGNRLTAYGLRLTAYGLRLPATGYRLPATGYRRAVGASVFPCRATTFR</sequence>
<evidence type="ECO:0000313" key="2">
    <source>
        <dbReference type="Proteomes" id="UP000252458"/>
    </source>
</evidence>
<evidence type="ECO:0000313" key="1">
    <source>
        <dbReference type="EMBL" id="RBB40823.1"/>
    </source>
</evidence>